<comment type="caution">
    <text evidence="1">The sequence shown here is derived from an EMBL/GenBank/DDBJ whole genome shotgun (WGS) entry which is preliminary data.</text>
</comment>
<dbReference type="Proteomes" id="UP001566132">
    <property type="component" value="Unassembled WGS sequence"/>
</dbReference>
<dbReference type="AlphaFoldDB" id="A0ABD1E9N6"/>
<organism evidence="1 2">
    <name type="scientific">Hypothenemus hampei</name>
    <name type="common">Coffee berry borer</name>
    <dbReference type="NCBI Taxonomy" id="57062"/>
    <lineage>
        <taxon>Eukaryota</taxon>
        <taxon>Metazoa</taxon>
        <taxon>Ecdysozoa</taxon>
        <taxon>Arthropoda</taxon>
        <taxon>Hexapoda</taxon>
        <taxon>Insecta</taxon>
        <taxon>Pterygota</taxon>
        <taxon>Neoptera</taxon>
        <taxon>Endopterygota</taxon>
        <taxon>Coleoptera</taxon>
        <taxon>Polyphaga</taxon>
        <taxon>Cucujiformia</taxon>
        <taxon>Curculionidae</taxon>
        <taxon>Scolytinae</taxon>
        <taxon>Hypothenemus</taxon>
    </lineage>
</organism>
<protein>
    <submittedName>
        <fullName evidence="1">Uncharacterized protein</fullName>
    </submittedName>
</protein>
<gene>
    <name evidence="1" type="ORF">ABEB36_011983</name>
</gene>
<proteinExistence type="predicted"/>
<keyword evidence="2" id="KW-1185">Reference proteome</keyword>
<dbReference type="EMBL" id="JBDJPC010000009">
    <property type="protein sequence ID" value="KAL1491376.1"/>
    <property type="molecule type" value="Genomic_DNA"/>
</dbReference>
<evidence type="ECO:0000313" key="1">
    <source>
        <dbReference type="EMBL" id="KAL1491376.1"/>
    </source>
</evidence>
<evidence type="ECO:0000313" key="2">
    <source>
        <dbReference type="Proteomes" id="UP001566132"/>
    </source>
</evidence>
<name>A0ABD1E9N6_HYPHA</name>
<sequence>MRSKHETPKKIDYLKASSFNLIETERTNCELENEKNIGKIDGCFYKTFSWQIMGTWKARSLSQSEIDVQKAKKHNDLTEIHHATNGRIYETSSSTRSNKETVVTTHTAFTGSFPKKYVSTCYLKPKIVPNWYTERLLIHLGSTKRSYNEQVWFKFQLKPYYWSENMTTQVNLPKEKQEISEITIPVPDEKNVHYISLEPQQTKVEAN</sequence>
<accession>A0ABD1E9N6</accession>
<reference evidence="1 2" key="1">
    <citation type="submission" date="2024-05" db="EMBL/GenBank/DDBJ databases">
        <title>Genetic variation in Jamaican populations of the coffee berry borer (Hypothenemus hampei).</title>
        <authorList>
            <person name="Errbii M."/>
            <person name="Myrie A."/>
        </authorList>
    </citation>
    <scope>NUCLEOTIDE SEQUENCE [LARGE SCALE GENOMIC DNA]</scope>
    <source>
        <strain evidence="1">JA-Hopewell-2020-01-JO</strain>
        <tissue evidence="1">Whole body</tissue>
    </source>
</reference>